<accession>A0ABQ2NAW4</accession>
<dbReference type="PROSITE" id="PS00629">
    <property type="entry name" value="IMP_1"/>
    <property type="match status" value="1"/>
</dbReference>
<comment type="caution">
    <text evidence="6">The sequence shown here is derived from an EMBL/GenBank/DDBJ whole genome shotgun (WGS) entry which is preliminary data.</text>
</comment>
<keyword evidence="7" id="KW-1185">Reference proteome</keyword>
<keyword evidence="3" id="KW-0460">Magnesium</keyword>
<protein>
    <recommendedName>
        <fullName evidence="4">3'(2'),5-bisphosphonucleoside 3'(2')-phosphohydrolase</fullName>
    </recommendedName>
    <alternativeName>
        <fullName evidence="5">DPNPase</fullName>
    </alternativeName>
</protein>
<dbReference type="PANTHER" id="PTHR43028:SF5">
    <property type="entry name" value="3'(2'),5'-BISPHOSPHATE NUCLEOTIDASE 1"/>
    <property type="match status" value="1"/>
</dbReference>
<name>A0ABQ2NAW4_9ACTN</name>
<dbReference type="Proteomes" id="UP000655410">
    <property type="component" value="Unassembled WGS sequence"/>
</dbReference>
<evidence type="ECO:0000256" key="1">
    <source>
        <dbReference type="ARBA" id="ARBA00001625"/>
    </source>
</evidence>
<dbReference type="PRINTS" id="PR00377">
    <property type="entry name" value="IMPHPHTASES"/>
</dbReference>
<keyword evidence="2" id="KW-0479">Metal-binding</keyword>
<dbReference type="Gene3D" id="3.30.540.10">
    <property type="entry name" value="Fructose-1,6-Bisphosphatase, subunit A, domain 1"/>
    <property type="match status" value="1"/>
</dbReference>
<dbReference type="Gene3D" id="3.40.190.80">
    <property type="match status" value="1"/>
</dbReference>
<comment type="catalytic activity">
    <reaction evidence="1">
        <text>adenosine 3',5'-bisphosphate + H2O = AMP + phosphate</text>
        <dbReference type="Rhea" id="RHEA:10040"/>
        <dbReference type="ChEBI" id="CHEBI:15377"/>
        <dbReference type="ChEBI" id="CHEBI:43474"/>
        <dbReference type="ChEBI" id="CHEBI:58343"/>
        <dbReference type="ChEBI" id="CHEBI:456215"/>
        <dbReference type="EC" id="3.1.3.7"/>
    </reaction>
</comment>
<dbReference type="PANTHER" id="PTHR43028">
    <property type="entry name" value="3'(2'),5'-BISPHOSPHATE NUCLEOTIDASE 1"/>
    <property type="match status" value="1"/>
</dbReference>
<evidence type="ECO:0000313" key="6">
    <source>
        <dbReference type="EMBL" id="GGO89823.1"/>
    </source>
</evidence>
<dbReference type="Pfam" id="PF00459">
    <property type="entry name" value="Inositol_P"/>
    <property type="match status" value="1"/>
</dbReference>
<dbReference type="InterPro" id="IPR000760">
    <property type="entry name" value="Inositol_monophosphatase-like"/>
</dbReference>
<reference evidence="7" key="1">
    <citation type="journal article" date="2019" name="Int. J. Syst. Evol. Microbiol.">
        <title>The Global Catalogue of Microorganisms (GCM) 10K type strain sequencing project: providing services to taxonomists for standard genome sequencing and annotation.</title>
        <authorList>
            <consortium name="The Broad Institute Genomics Platform"/>
            <consortium name="The Broad Institute Genome Sequencing Center for Infectious Disease"/>
            <person name="Wu L."/>
            <person name="Ma J."/>
        </authorList>
    </citation>
    <scope>NUCLEOTIDE SEQUENCE [LARGE SCALE GENOMIC DNA]</scope>
    <source>
        <strain evidence="7">CGMCC 4.7371</strain>
    </source>
</reference>
<evidence type="ECO:0000256" key="5">
    <source>
        <dbReference type="ARBA" id="ARBA00042530"/>
    </source>
</evidence>
<dbReference type="CDD" id="cd01638">
    <property type="entry name" value="CysQ"/>
    <property type="match status" value="1"/>
</dbReference>
<evidence type="ECO:0000256" key="3">
    <source>
        <dbReference type="ARBA" id="ARBA00022842"/>
    </source>
</evidence>
<evidence type="ECO:0000256" key="2">
    <source>
        <dbReference type="ARBA" id="ARBA00022723"/>
    </source>
</evidence>
<sequence length="268" mass="28907">MTRMSDFKAPFPAEAATDDHVLATWLATVAGERLLEVRATSGLEGRELKDAGDKAAHDLLMELVAQHRPDDAVLSEEALETAEDKTARLSASRVWIIDPLDGTREFSEVPREDWAVHVALWQDGDLVAGAVAQPALGETFNTGTPLVVPPSTSDRIRIAVSRSRPPAFVEALAKELDAELVPMGSAGVKVLSVARDISDAYVHAGGQYEWDSAAPVVVARAAGLFTSRVDGSELKYNQEDVYLPDLIVCRPELAERIVAFVKEHGTGV</sequence>
<dbReference type="SUPFAM" id="SSF56655">
    <property type="entry name" value="Carbohydrate phosphatase"/>
    <property type="match status" value="1"/>
</dbReference>
<dbReference type="InterPro" id="IPR020583">
    <property type="entry name" value="Inositol_monoP_metal-BS"/>
</dbReference>
<dbReference type="InterPro" id="IPR050725">
    <property type="entry name" value="CysQ/Inositol_MonoPase"/>
</dbReference>
<dbReference type="EMBL" id="BMNI01000004">
    <property type="protein sequence ID" value="GGO89823.1"/>
    <property type="molecule type" value="Genomic_DNA"/>
</dbReference>
<evidence type="ECO:0000313" key="7">
    <source>
        <dbReference type="Proteomes" id="UP000655410"/>
    </source>
</evidence>
<proteinExistence type="predicted"/>
<evidence type="ECO:0000256" key="4">
    <source>
        <dbReference type="ARBA" id="ARBA00041694"/>
    </source>
</evidence>
<organism evidence="6 7">
    <name type="scientific">Nocardioides phosphati</name>
    <dbReference type="NCBI Taxonomy" id="1867775"/>
    <lineage>
        <taxon>Bacteria</taxon>
        <taxon>Bacillati</taxon>
        <taxon>Actinomycetota</taxon>
        <taxon>Actinomycetes</taxon>
        <taxon>Propionibacteriales</taxon>
        <taxon>Nocardioidaceae</taxon>
        <taxon>Nocardioides</taxon>
    </lineage>
</organism>
<gene>
    <name evidence="6" type="ORF">GCM10011584_20190</name>
</gene>